<comment type="caution">
    <text evidence="2">The sequence shown here is derived from an EMBL/GenBank/DDBJ whole genome shotgun (WGS) entry which is preliminary data.</text>
</comment>
<organism evidence="2 3">
    <name type="scientific">Gilvirhabdus luticola</name>
    <dbReference type="NCBI Taxonomy" id="3079858"/>
    <lineage>
        <taxon>Bacteria</taxon>
        <taxon>Pseudomonadati</taxon>
        <taxon>Bacteroidota</taxon>
        <taxon>Flavobacteriia</taxon>
        <taxon>Flavobacteriales</taxon>
        <taxon>Flavobacteriaceae</taxon>
        <taxon>Gilvirhabdus</taxon>
    </lineage>
</organism>
<evidence type="ECO:0000259" key="1">
    <source>
        <dbReference type="Pfam" id="PF10091"/>
    </source>
</evidence>
<feature type="domain" description="Glycoamylase-like" evidence="1">
    <location>
        <begin position="474"/>
        <end position="706"/>
    </location>
</feature>
<name>A0ABU3U658_9FLAO</name>
<proteinExistence type="predicted"/>
<evidence type="ECO:0000313" key="3">
    <source>
        <dbReference type="Proteomes" id="UP001268651"/>
    </source>
</evidence>
<dbReference type="Proteomes" id="UP001268651">
    <property type="component" value="Unassembled WGS sequence"/>
</dbReference>
<gene>
    <name evidence="2" type="ORF">RXV94_06895</name>
</gene>
<dbReference type="Gene3D" id="2.60.120.430">
    <property type="entry name" value="Galactose-binding lectin"/>
    <property type="match status" value="1"/>
</dbReference>
<protein>
    <submittedName>
        <fullName evidence="2">Glucoamylase family protein</fullName>
    </submittedName>
</protein>
<accession>A0ABU3U658</accession>
<dbReference type="EMBL" id="JAWHTF010000002">
    <property type="protein sequence ID" value="MDU8885883.1"/>
    <property type="molecule type" value="Genomic_DNA"/>
</dbReference>
<dbReference type="Pfam" id="PF10091">
    <property type="entry name" value="Glycoamylase"/>
    <property type="match status" value="1"/>
</dbReference>
<dbReference type="InterPro" id="IPR019282">
    <property type="entry name" value="Glycoamylase-like_cons_dom"/>
</dbReference>
<dbReference type="Gene3D" id="1.50.10.140">
    <property type="match status" value="1"/>
</dbReference>
<reference evidence="2 3" key="1">
    <citation type="submission" date="2023-10" db="EMBL/GenBank/DDBJ databases">
        <title>Marimonas sp. nov. isolated from tidal mud flat.</title>
        <authorList>
            <person name="Jaincy N.J."/>
            <person name="Srinivasan S."/>
            <person name="Lee S.-S."/>
        </authorList>
    </citation>
    <scope>NUCLEOTIDE SEQUENCE [LARGE SCALE GENOMIC DNA]</scope>
    <source>
        <strain evidence="2 3">MJ-SS3</strain>
    </source>
</reference>
<dbReference type="RefSeq" id="WP_316661804.1">
    <property type="nucleotide sequence ID" value="NZ_JAWHTF010000002.1"/>
</dbReference>
<evidence type="ECO:0000313" key="2">
    <source>
        <dbReference type="EMBL" id="MDU8885883.1"/>
    </source>
</evidence>
<sequence length="726" mass="83367">MSKYSKYIFTIFLFLAHSLNTQEKPYLKTLFENSSMPEAYYFSKVDFSGNSWIKNVDGKLPVNDSVFFTPKNALLIEYQSSNEGYWSAEILYDDIRGINHFVSAEILSFWLFLSNKEAISSLPKVNLKLAEKKYTQSISLNEICQELPVNQWVQIKIPLAEFGQSIAVDEIKGLSLSQDKTGQSNQSFLIDQIEFLPEQSSGVVTKAPKLIDAKGYEKHIDLSWEKINDALIRYVQIYRKGNNESDFKYIGLQSPWISGYTDFVGESKDTFTYKLSFLSQDYQKTSFSNSLSTKTRKLTDEELLDMIQESHLRYYWEGAEPNSGLALENIPGRTSMIATGASGFGMMAIIAGINRDFISREDAVERFLKSTRYLLMANRFHGVFPHFLNGQTGKVVPFFGNKDNGADLVETSFLMQGLLTARSFFDQDNLKEQEIRNNITRLWKEVEWNWFRQKSSPDFLTWHWSPDQSWVIDHQLIGWNETMITYCLAIASPTHSVPASMYYSGWASQSEKARDYRINWGKTNDGSNYSNGNSYYNIELPIGVSNGGPLFFTHYSFFGMNPHEITDIYGNYFDNNQRIALINQKYCINNPENHQGYGEDFWGLTASDGPGRYLADEPNPNNDRGKMTPTGALSSFPYTPEASMKALKNYYTNHGKELYGYYGFYDAISLDEHWRSPIYMGLNQAPIVVMLENYRSGLIWDLFMSNKDVQIGLKKLNNETYKRKKP</sequence>
<keyword evidence="3" id="KW-1185">Reference proteome</keyword>